<dbReference type="SMART" id="SM00331">
    <property type="entry name" value="PP2C_SIG"/>
    <property type="match status" value="1"/>
</dbReference>
<dbReference type="PANTHER" id="PTHR47992">
    <property type="entry name" value="PROTEIN PHOSPHATASE"/>
    <property type="match status" value="1"/>
</dbReference>
<proteinExistence type="predicted"/>
<dbReference type="EMBL" id="BMYZ01000001">
    <property type="protein sequence ID" value="GGY70415.1"/>
    <property type="molecule type" value="Genomic_DNA"/>
</dbReference>
<dbReference type="RefSeq" id="WP_189416959.1">
    <property type="nucleotide sequence ID" value="NZ_BMYZ01000001.1"/>
</dbReference>
<dbReference type="InterPro" id="IPR001932">
    <property type="entry name" value="PPM-type_phosphatase-like_dom"/>
</dbReference>
<reference evidence="4" key="1">
    <citation type="journal article" date="2019" name="Int. J. Syst. Evol. Microbiol.">
        <title>The Global Catalogue of Microorganisms (GCM) 10K type strain sequencing project: providing services to taxonomists for standard genome sequencing and annotation.</title>
        <authorList>
            <consortium name="The Broad Institute Genomics Platform"/>
            <consortium name="The Broad Institute Genome Sequencing Center for Infectious Disease"/>
            <person name="Wu L."/>
            <person name="Ma J."/>
        </authorList>
    </citation>
    <scope>NUCLEOTIDE SEQUENCE [LARGE SCALE GENOMIC DNA]</scope>
    <source>
        <strain evidence="4">KCTC 32239</strain>
    </source>
</reference>
<evidence type="ECO:0000313" key="4">
    <source>
        <dbReference type="Proteomes" id="UP000619761"/>
    </source>
</evidence>
<dbReference type="InterPro" id="IPR015655">
    <property type="entry name" value="PP2C"/>
</dbReference>
<sequence>MTLVHPLEYSAATHPGLKRENNEDCFLSAPNADLWVVADGMGGHEAGEVASAIVRDTFEEFVQQGLPFSLPDLIQKSHEDILSSADKGIGAIGMGSTVVALLSQKKHYQVAWVGDSRAYLWTPDEYGGQLTRLTTDHSYVQMLYASGAITADDVDTHPDKNIITQCLGMQELAQVKVDIAQGQWQKNQWILLCSDGLTDELSDSSIAQILEHSPNSLTAVDQLLHEALTSGGHDNITIQIIESPIVAESFSSLFWNWIPSITNNRAIDVIIFFSAITALLGLLVNTLK</sequence>
<protein>
    <submittedName>
        <fullName evidence="3">Protein phosphatase</fullName>
    </submittedName>
</protein>
<accession>A0ABQ3AZS8</accession>
<dbReference type="SUPFAM" id="SSF81606">
    <property type="entry name" value="PP2C-like"/>
    <property type="match status" value="1"/>
</dbReference>
<dbReference type="PROSITE" id="PS51746">
    <property type="entry name" value="PPM_2"/>
    <property type="match status" value="1"/>
</dbReference>
<dbReference type="CDD" id="cd00143">
    <property type="entry name" value="PP2Cc"/>
    <property type="match status" value="1"/>
</dbReference>
<gene>
    <name evidence="3" type="ORF">GCM10011613_13580</name>
</gene>
<comment type="caution">
    <text evidence="3">The sequence shown here is derived from an EMBL/GenBank/DDBJ whole genome shotgun (WGS) entry which is preliminary data.</text>
</comment>
<name>A0ABQ3AZS8_9GAMM</name>
<organism evidence="3 4">
    <name type="scientific">Cellvibrio zantedeschiae</name>
    <dbReference type="NCBI Taxonomy" id="1237077"/>
    <lineage>
        <taxon>Bacteria</taxon>
        <taxon>Pseudomonadati</taxon>
        <taxon>Pseudomonadota</taxon>
        <taxon>Gammaproteobacteria</taxon>
        <taxon>Cellvibrionales</taxon>
        <taxon>Cellvibrionaceae</taxon>
        <taxon>Cellvibrio</taxon>
    </lineage>
</organism>
<feature type="domain" description="PPM-type phosphatase" evidence="2">
    <location>
        <begin position="8"/>
        <end position="243"/>
    </location>
</feature>
<evidence type="ECO:0000256" key="1">
    <source>
        <dbReference type="SAM" id="Phobius"/>
    </source>
</evidence>
<keyword evidence="1" id="KW-0812">Transmembrane</keyword>
<dbReference type="Gene3D" id="3.60.40.10">
    <property type="entry name" value="PPM-type phosphatase domain"/>
    <property type="match status" value="1"/>
</dbReference>
<evidence type="ECO:0000313" key="3">
    <source>
        <dbReference type="EMBL" id="GGY70415.1"/>
    </source>
</evidence>
<dbReference type="SMART" id="SM00332">
    <property type="entry name" value="PP2Cc"/>
    <property type="match status" value="1"/>
</dbReference>
<keyword evidence="4" id="KW-1185">Reference proteome</keyword>
<keyword evidence="1" id="KW-1133">Transmembrane helix</keyword>
<evidence type="ECO:0000259" key="2">
    <source>
        <dbReference type="PROSITE" id="PS51746"/>
    </source>
</evidence>
<keyword evidence="1" id="KW-0472">Membrane</keyword>
<dbReference type="InterPro" id="IPR036457">
    <property type="entry name" value="PPM-type-like_dom_sf"/>
</dbReference>
<dbReference type="Proteomes" id="UP000619761">
    <property type="component" value="Unassembled WGS sequence"/>
</dbReference>
<dbReference type="Pfam" id="PF13672">
    <property type="entry name" value="PP2C_2"/>
    <property type="match status" value="1"/>
</dbReference>
<feature type="transmembrane region" description="Helical" evidence="1">
    <location>
        <begin position="269"/>
        <end position="287"/>
    </location>
</feature>